<gene>
    <name evidence="2" type="ORF">LABB0372_LOCUS149</name>
</gene>
<dbReference type="EMBL" id="HBHB01000377">
    <property type="protein sequence ID" value="CAD9648824.1"/>
    <property type="molecule type" value="Transcribed_RNA"/>
</dbReference>
<keyword evidence="1" id="KW-0812">Transmembrane</keyword>
<organism evidence="2">
    <name type="scientific">Lankesteria abbotti</name>
    <dbReference type="NCBI Taxonomy" id="340204"/>
    <lineage>
        <taxon>Eukaryota</taxon>
        <taxon>Sar</taxon>
        <taxon>Alveolata</taxon>
        <taxon>Apicomplexa</taxon>
        <taxon>Conoidasida</taxon>
        <taxon>Gregarinasina</taxon>
        <taxon>Eugregarinorida</taxon>
        <taxon>Lecudinidae</taxon>
        <taxon>Lankesteria</taxon>
    </lineage>
</organism>
<evidence type="ECO:0000313" key="2">
    <source>
        <dbReference type="EMBL" id="CAD9648824.1"/>
    </source>
</evidence>
<feature type="transmembrane region" description="Helical" evidence="1">
    <location>
        <begin position="12"/>
        <end position="31"/>
    </location>
</feature>
<keyword evidence="1" id="KW-1133">Transmembrane helix</keyword>
<proteinExistence type="predicted"/>
<sequence length="437" mass="50264">MRFVMWRRISWVLIFMFGNFIPHLVVIRDIFSWSSSVSSPNPVFADGLKLGMKSMFVGFEPEQAFDKLKSTQFRVNVVKRLHIIEDLCVQLRNDLSCVKGESYDLIADSSHGISFDREFAFGVYSVNVVVSIPQTYNIRSNCFPRENWKVDNCVNGMPRGRRAKFLLVKYPATTVAWTVSHLLSRYVWTVRRSKKPLTPFPLVVELPEDVKRKVTNEILVSQMFDGTVRYADLPKKLDEMNFDRNVSKFIMFRVNYIFTLWGILLKQLAIHHGDFHGGNMLVDIRGVNVQKSAERNLKALTMNSLKIIDLDTASLPGIQQEKRIPGSGQVIRPDSFLIYMLTSRNLNRLLPSEDVARKYREQTKPTMCITKDSNCSTELQALTIKFVCQFLQHNMNSIAAANLNVLWGLPKCSDVQKSFLKPDINKVWAVRGRRGRR</sequence>
<accession>A0A7S2QQK7</accession>
<dbReference type="AlphaFoldDB" id="A0A7S2QQK7"/>
<name>A0A7S2QQK7_9APIC</name>
<reference evidence="2" key="1">
    <citation type="submission" date="2021-01" db="EMBL/GenBank/DDBJ databases">
        <authorList>
            <person name="Corre E."/>
            <person name="Pelletier E."/>
            <person name="Niang G."/>
            <person name="Scheremetjew M."/>
            <person name="Finn R."/>
            <person name="Kale V."/>
            <person name="Holt S."/>
            <person name="Cochrane G."/>
            <person name="Meng A."/>
            <person name="Brown T."/>
            <person name="Cohen L."/>
        </authorList>
    </citation>
    <scope>NUCLEOTIDE SEQUENCE</scope>
    <source>
        <strain evidence="2">Grappler Inlet BC</strain>
    </source>
</reference>
<keyword evidence="1" id="KW-0472">Membrane</keyword>
<protein>
    <submittedName>
        <fullName evidence="2">Uncharacterized protein</fullName>
    </submittedName>
</protein>
<evidence type="ECO:0000256" key="1">
    <source>
        <dbReference type="SAM" id="Phobius"/>
    </source>
</evidence>